<evidence type="ECO:0000313" key="4">
    <source>
        <dbReference type="Proteomes" id="UP000469523"/>
    </source>
</evidence>
<feature type="domain" description="DUF4367" evidence="2">
    <location>
        <begin position="214"/>
        <end position="323"/>
    </location>
</feature>
<feature type="transmembrane region" description="Helical" evidence="1">
    <location>
        <begin position="83"/>
        <end position="101"/>
    </location>
</feature>
<proteinExistence type="predicted"/>
<evidence type="ECO:0000259" key="2">
    <source>
        <dbReference type="Pfam" id="PF14285"/>
    </source>
</evidence>
<keyword evidence="4" id="KW-1185">Reference proteome</keyword>
<dbReference type="PANTHER" id="PTHR37507">
    <property type="entry name" value="SPORULATION PROTEIN YDCC"/>
    <property type="match status" value="1"/>
</dbReference>
<dbReference type="Proteomes" id="UP000469523">
    <property type="component" value="Unassembled WGS sequence"/>
</dbReference>
<evidence type="ECO:0000313" key="3">
    <source>
        <dbReference type="EMBL" id="MSU02781.1"/>
    </source>
</evidence>
<dbReference type="PANTHER" id="PTHR37507:SF2">
    <property type="entry name" value="SPORULATION PROTEIN YDCC"/>
    <property type="match status" value="1"/>
</dbReference>
<reference evidence="3 4" key="1">
    <citation type="submission" date="2019-09" db="EMBL/GenBank/DDBJ databases">
        <title>In-depth cultivation of the pig gut microbiome towards novel bacterial diversity and tailored functional studies.</title>
        <authorList>
            <person name="Wylensek D."/>
            <person name="Hitch T.C.A."/>
            <person name="Clavel T."/>
        </authorList>
    </citation>
    <scope>NUCLEOTIDE SEQUENCE [LARGE SCALE GENOMIC DNA]</scope>
    <source>
        <strain evidence="3 4">WCA3-693-APC-4?</strain>
    </source>
</reference>
<organism evidence="3 4">
    <name type="scientific">Tissierella pigra</name>
    <dbReference type="NCBI Taxonomy" id="2607614"/>
    <lineage>
        <taxon>Bacteria</taxon>
        <taxon>Bacillati</taxon>
        <taxon>Bacillota</taxon>
        <taxon>Tissierellia</taxon>
        <taxon>Tissierellales</taxon>
        <taxon>Tissierellaceae</taxon>
        <taxon>Tissierella</taxon>
    </lineage>
</organism>
<keyword evidence="1" id="KW-0812">Transmembrane</keyword>
<dbReference type="InterPro" id="IPR052944">
    <property type="entry name" value="Sporulation_related"/>
</dbReference>
<protein>
    <submittedName>
        <fullName evidence="3">DUF4367 domain-containing protein</fullName>
    </submittedName>
</protein>
<name>A0A6N7XL27_9FIRM</name>
<evidence type="ECO:0000256" key="1">
    <source>
        <dbReference type="SAM" id="Phobius"/>
    </source>
</evidence>
<keyword evidence="1" id="KW-1133">Transmembrane helix</keyword>
<dbReference type="EMBL" id="VUNQ01000043">
    <property type="protein sequence ID" value="MSU02781.1"/>
    <property type="molecule type" value="Genomic_DNA"/>
</dbReference>
<dbReference type="RefSeq" id="WP_154441927.1">
    <property type="nucleotide sequence ID" value="NZ_JAHLPJ010000001.1"/>
</dbReference>
<sequence>MSRKSIENRFSTDIDKYINGIEEEEKIMESEEYYELLELGKSLTNKDFSKNSNKKEVFDNTIKNINEYREEVIMKNSRKSKHFIGKVASFALICGLGFSIMQTSFAQEVVGKIVKTISLGHITVYEDEFVEMESYPIPDKLKGKIFDKDGNPLEVFSRDMEKIYTADGIEISHIDGATGEIITVVEEQKKRQEENLIVEDSSKLNDYTCFNVILPTYLPEGYKFDRAEFYKDENGIVENSKYIGLFFTNEETGKYIYMQQRFADEETAYATGGDKIEKIEINGVDAVIYSDRNIDWEMRGIIYALSGRGEVTKDELIKIAESIK</sequence>
<dbReference type="AlphaFoldDB" id="A0A6N7XL27"/>
<dbReference type="InterPro" id="IPR025377">
    <property type="entry name" value="DUF4367"/>
</dbReference>
<comment type="caution">
    <text evidence="3">The sequence shown here is derived from an EMBL/GenBank/DDBJ whole genome shotgun (WGS) entry which is preliminary data.</text>
</comment>
<gene>
    <name evidence="3" type="ORF">FYJ83_15065</name>
</gene>
<dbReference type="Pfam" id="PF14285">
    <property type="entry name" value="DUF4367"/>
    <property type="match status" value="1"/>
</dbReference>
<keyword evidence="1" id="KW-0472">Membrane</keyword>
<accession>A0A6N7XL27</accession>